<dbReference type="PANTHER" id="PTHR43861">
    <property type="entry name" value="TRANS-ACONITATE 2-METHYLTRANSFERASE-RELATED"/>
    <property type="match status" value="1"/>
</dbReference>
<keyword evidence="5" id="KW-1185">Reference proteome</keyword>
<evidence type="ECO:0000259" key="3">
    <source>
        <dbReference type="Pfam" id="PF13649"/>
    </source>
</evidence>
<dbReference type="STRING" id="118062.MCBB_1711"/>
<dbReference type="Gene3D" id="3.40.50.150">
    <property type="entry name" value="Vaccinia Virus protein VP39"/>
    <property type="match status" value="1"/>
</dbReference>
<dbReference type="AlphaFoldDB" id="A0A1D3L3W9"/>
<dbReference type="Pfam" id="PF13649">
    <property type="entry name" value="Methyltransf_25"/>
    <property type="match status" value="1"/>
</dbReference>
<dbReference type="RefSeq" id="WP_071907343.1">
    <property type="nucleotide sequence ID" value="NZ_LT607756.1"/>
</dbReference>
<name>A0A1D3L3W9_9EURY</name>
<gene>
    <name evidence="4" type="primary">cmoA</name>
    <name evidence="4" type="ORF">MCBB_1711</name>
</gene>
<evidence type="ECO:0000313" key="5">
    <source>
        <dbReference type="Proteomes" id="UP000094707"/>
    </source>
</evidence>
<dbReference type="InterPro" id="IPR041698">
    <property type="entry name" value="Methyltransf_25"/>
</dbReference>
<proteinExistence type="predicted"/>
<feature type="domain" description="Methyltransferase" evidence="3">
    <location>
        <begin position="47"/>
        <end position="142"/>
    </location>
</feature>
<keyword evidence="2 4" id="KW-0808">Transferase</keyword>
<evidence type="ECO:0000313" key="4">
    <source>
        <dbReference type="EMBL" id="SCG86266.1"/>
    </source>
</evidence>
<accession>A0A1D3L3W9</accession>
<organism evidence="4 5">
    <name type="scientific">Methanobacterium congolense</name>
    <dbReference type="NCBI Taxonomy" id="118062"/>
    <lineage>
        <taxon>Archaea</taxon>
        <taxon>Methanobacteriati</taxon>
        <taxon>Methanobacteriota</taxon>
        <taxon>Methanomada group</taxon>
        <taxon>Methanobacteria</taxon>
        <taxon>Methanobacteriales</taxon>
        <taxon>Methanobacteriaceae</taxon>
        <taxon>Methanobacterium</taxon>
    </lineage>
</organism>
<dbReference type="OrthoDB" id="57427at2157"/>
<dbReference type="GO" id="GO:0008168">
    <property type="term" value="F:methyltransferase activity"/>
    <property type="evidence" value="ECO:0007669"/>
    <property type="project" value="UniProtKB-KW"/>
</dbReference>
<reference evidence="4 5" key="1">
    <citation type="submission" date="2016-08" db="EMBL/GenBank/DDBJ databases">
        <authorList>
            <person name="Seilhamer J.J."/>
        </authorList>
    </citation>
    <scope>NUCLEOTIDE SEQUENCE [LARGE SCALE GENOMIC DNA]</scope>
    <source>
        <strain evidence="4">Buetzberg</strain>
    </source>
</reference>
<dbReference type="EMBL" id="LT607756">
    <property type="protein sequence ID" value="SCG86266.1"/>
    <property type="molecule type" value="Genomic_DNA"/>
</dbReference>
<dbReference type="InterPro" id="IPR029063">
    <property type="entry name" value="SAM-dependent_MTases_sf"/>
</dbReference>
<keyword evidence="1 4" id="KW-0489">Methyltransferase</keyword>
<dbReference type="PANTHER" id="PTHR43861:SF1">
    <property type="entry name" value="TRANS-ACONITATE 2-METHYLTRANSFERASE"/>
    <property type="match status" value="1"/>
</dbReference>
<dbReference type="PATRIC" id="fig|129848.4.peg.1751"/>
<dbReference type="GeneID" id="30412548"/>
<dbReference type="Proteomes" id="UP000094707">
    <property type="component" value="Chromosome I"/>
</dbReference>
<evidence type="ECO:0000256" key="1">
    <source>
        <dbReference type="ARBA" id="ARBA00022603"/>
    </source>
</evidence>
<dbReference type="SUPFAM" id="SSF53335">
    <property type="entry name" value="S-adenosyl-L-methionine-dependent methyltransferases"/>
    <property type="match status" value="1"/>
</dbReference>
<sequence length="226" mass="25819">MDNVKEHFEEEANEFDSNILKLIPFYKDMISFMISALPFESSKPIKVLDLGCGTGNISKAVKDKFPKARINCVDLADSMIKMAQHKLSDYIDIQYHTGDFRDFDFGDGYDAVVSSLALHHLSSEGEKQELYNKIHDCLSDGGVFYNADTILGADEYLEDLNETKWTEHMLESLSEDEVAGKWLPKHEEEDFPATIAEHLKWLQESGFKDVDVVWKWYGFAVFGGRK</sequence>
<evidence type="ECO:0000256" key="2">
    <source>
        <dbReference type="ARBA" id="ARBA00022679"/>
    </source>
</evidence>
<dbReference type="KEGG" id="mcub:MCBB_1711"/>
<dbReference type="EC" id="2.1.1.-" evidence="4"/>
<protein>
    <submittedName>
        <fullName evidence="4">tRNA (Cmo5U34)-methyltransferase</fullName>
        <ecNumber evidence="4">2.1.1.-</ecNumber>
    </submittedName>
</protein>
<dbReference type="CDD" id="cd02440">
    <property type="entry name" value="AdoMet_MTases"/>
    <property type="match status" value="1"/>
</dbReference>
<dbReference type="GO" id="GO:0032259">
    <property type="term" value="P:methylation"/>
    <property type="evidence" value="ECO:0007669"/>
    <property type="project" value="UniProtKB-KW"/>
</dbReference>